<dbReference type="Gene3D" id="3.40.50.1820">
    <property type="entry name" value="alpha/beta hydrolase"/>
    <property type="match status" value="1"/>
</dbReference>
<feature type="domain" description="Thioesterase" evidence="2">
    <location>
        <begin position="24"/>
        <end position="158"/>
    </location>
</feature>
<evidence type="ECO:0000313" key="3">
    <source>
        <dbReference type="EMBL" id="GCE23084.1"/>
    </source>
</evidence>
<comment type="similarity">
    <text evidence="1">Belongs to the thioesterase family.</text>
</comment>
<dbReference type="Pfam" id="PF00975">
    <property type="entry name" value="Thioesterase"/>
    <property type="match status" value="1"/>
</dbReference>
<dbReference type="InterPro" id="IPR001031">
    <property type="entry name" value="Thioesterase"/>
</dbReference>
<proteinExistence type="inferred from homology"/>
<dbReference type="GO" id="GO:0008610">
    <property type="term" value="P:lipid biosynthetic process"/>
    <property type="evidence" value="ECO:0007669"/>
    <property type="project" value="TreeGrafter"/>
</dbReference>
<dbReference type="PANTHER" id="PTHR11487:SF0">
    <property type="entry name" value="S-ACYL FATTY ACID SYNTHASE THIOESTERASE, MEDIUM CHAIN"/>
    <property type="match status" value="1"/>
</dbReference>
<sequence length="164" mass="18842">MLHTPVQQSWIAYRKNQGQRPRLRLFCIAYAGGSASAYRNWHKFLPGVDVCPIQLPGRENRLQEQVFTRLPQLLEPLAKGILPLLDIPFAFFGHSMGALISFELAHFVQSHYGYTPAHLFFSACRAPQLSRTDLPVLHHLNDKEFISGVRRLGECKKRSYKIRK</sequence>
<name>A0A402AVH1_9CHLR</name>
<evidence type="ECO:0000259" key="2">
    <source>
        <dbReference type="Pfam" id="PF00975"/>
    </source>
</evidence>
<evidence type="ECO:0000256" key="1">
    <source>
        <dbReference type="ARBA" id="ARBA00007169"/>
    </source>
</evidence>
<organism evidence="3 4">
    <name type="scientific">Dictyobacter kobayashii</name>
    <dbReference type="NCBI Taxonomy" id="2014872"/>
    <lineage>
        <taxon>Bacteria</taxon>
        <taxon>Bacillati</taxon>
        <taxon>Chloroflexota</taxon>
        <taxon>Ktedonobacteria</taxon>
        <taxon>Ktedonobacterales</taxon>
        <taxon>Dictyobacteraceae</taxon>
        <taxon>Dictyobacter</taxon>
    </lineage>
</organism>
<gene>
    <name evidence="3" type="ORF">KDK_68840</name>
</gene>
<dbReference type="EMBL" id="BIFS01000002">
    <property type="protein sequence ID" value="GCE23084.1"/>
    <property type="molecule type" value="Genomic_DNA"/>
</dbReference>
<dbReference type="SUPFAM" id="SSF53474">
    <property type="entry name" value="alpha/beta-Hydrolases"/>
    <property type="match status" value="1"/>
</dbReference>
<reference evidence="4" key="1">
    <citation type="submission" date="2018-12" db="EMBL/GenBank/DDBJ databases">
        <title>Tengunoibacter tsumagoiensis gen. nov., sp. nov., Dictyobacter kobayashii sp. nov., D. alpinus sp. nov., and D. joshuensis sp. nov. and description of Dictyobacteraceae fam. nov. within the order Ktedonobacterales isolated from Tengu-no-mugimeshi.</title>
        <authorList>
            <person name="Wang C.M."/>
            <person name="Zheng Y."/>
            <person name="Sakai Y."/>
            <person name="Toyoda A."/>
            <person name="Minakuchi Y."/>
            <person name="Abe K."/>
            <person name="Yokota A."/>
            <person name="Yabe S."/>
        </authorList>
    </citation>
    <scope>NUCLEOTIDE SEQUENCE [LARGE SCALE GENOMIC DNA]</scope>
    <source>
        <strain evidence="4">Uno11</strain>
    </source>
</reference>
<keyword evidence="4" id="KW-1185">Reference proteome</keyword>
<dbReference type="AlphaFoldDB" id="A0A402AVH1"/>
<protein>
    <recommendedName>
        <fullName evidence="2">Thioesterase domain-containing protein</fullName>
    </recommendedName>
</protein>
<dbReference type="PANTHER" id="PTHR11487">
    <property type="entry name" value="THIOESTERASE"/>
    <property type="match status" value="1"/>
</dbReference>
<accession>A0A402AVH1</accession>
<dbReference type="Proteomes" id="UP000287188">
    <property type="component" value="Unassembled WGS sequence"/>
</dbReference>
<comment type="caution">
    <text evidence="3">The sequence shown here is derived from an EMBL/GenBank/DDBJ whole genome shotgun (WGS) entry which is preliminary data.</text>
</comment>
<dbReference type="InterPro" id="IPR029058">
    <property type="entry name" value="AB_hydrolase_fold"/>
</dbReference>
<evidence type="ECO:0000313" key="4">
    <source>
        <dbReference type="Proteomes" id="UP000287188"/>
    </source>
</evidence>
<dbReference type="InterPro" id="IPR012223">
    <property type="entry name" value="TEII"/>
</dbReference>